<gene>
    <name evidence="2" type="ORF">LTRI10_LOCUS8823</name>
</gene>
<dbReference type="Proteomes" id="UP001497516">
    <property type="component" value="Chromosome 10"/>
</dbReference>
<dbReference type="AlphaFoldDB" id="A0AAV2CZY1"/>
<proteinExistence type="predicted"/>
<feature type="region of interest" description="Disordered" evidence="1">
    <location>
        <begin position="1"/>
        <end position="23"/>
    </location>
</feature>
<sequence length="80" mass="9137">MEEEESHEEEVFDLPQGEEPNPEEVWGIEEAIGVQDKDKVMMDEACTSHEFYVTSSPDFEELLSKEPFAVSLFQTKATPL</sequence>
<evidence type="ECO:0000313" key="3">
    <source>
        <dbReference type="Proteomes" id="UP001497516"/>
    </source>
</evidence>
<evidence type="ECO:0000256" key="1">
    <source>
        <dbReference type="SAM" id="MobiDB-lite"/>
    </source>
</evidence>
<evidence type="ECO:0000313" key="2">
    <source>
        <dbReference type="EMBL" id="CAL1361448.1"/>
    </source>
</evidence>
<protein>
    <submittedName>
        <fullName evidence="2">Uncharacterized protein</fullName>
    </submittedName>
</protein>
<name>A0AAV2CZY1_9ROSI</name>
<dbReference type="EMBL" id="OZ034814">
    <property type="protein sequence ID" value="CAL1361448.1"/>
    <property type="molecule type" value="Genomic_DNA"/>
</dbReference>
<organism evidence="2 3">
    <name type="scientific">Linum trigynum</name>
    <dbReference type="NCBI Taxonomy" id="586398"/>
    <lineage>
        <taxon>Eukaryota</taxon>
        <taxon>Viridiplantae</taxon>
        <taxon>Streptophyta</taxon>
        <taxon>Embryophyta</taxon>
        <taxon>Tracheophyta</taxon>
        <taxon>Spermatophyta</taxon>
        <taxon>Magnoliopsida</taxon>
        <taxon>eudicotyledons</taxon>
        <taxon>Gunneridae</taxon>
        <taxon>Pentapetalae</taxon>
        <taxon>rosids</taxon>
        <taxon>fabids</taxon>
        <taxon>Malpighiales</taxon>
        <taxon>Linaceae</taxon>
        <taxon>Linum</taxon>
    </lineage>
</organism>
<keyword evidence="3" id="KW-1185">Reference proteome</keyword>
<accession>A0AAV2CZY1</accession>
<reference evidence="2 3" key="1">
    <citation type="submission" date="2024-04" db="EMBL/GenBank/DDBJ databases">
        <authorList>
            <person name="Fracassetti M."/>
        </authorList>
    </citation>
    <scope>NUCLEOTIDE SEQUENCE [LARGE SCALE GENOMIC DNA]</scope>
</reference>
<feature type="compositionally biased region" description="Acidic residues" evidence="1">
    <location>
        <begin position="1"/>
        <end position="12"/>
    </location>
</feature>